<keyword evidence="1" id="KW-0472">Membrane</keyword>
<keyword evidence="1" id="KW-1133">Transmembrane helix</keyword>
<keyword evidence="3" id="KW-1185">Reference proteome</keyword>
<sequence length="195" mass="21090">MTRRYRSVQRQPRSRRGIACLGWITALIWVLVALVAAYLFVLRPSLSRTVGEQAVQRLNIDGTQSGAGVLPTLVTALPSGEVRISEQEINAYLLAHAGLLAPIDQATVRLVSGGLEVDIRAFGLDGTARMGVALQNGRVIALNPRLDGPLGRLVSLGDLLAPIEQRLNELLEAQGRRITDLRIEPGELIVTVTDT</sequence>
<name>A7NG95_ROSCS</name>
<feature type="transmembrane region" description="Helical" evidence="1">
    <location>
        <begin position="21"/>
        <end position="41"/>
    </location>
</feature>
<dbReference type="RefSeq" id="WP_011997886.1">
    <property type="nucleotide sequence ID" value="NC_009767.1"/>
</dbReference>
<dbReference type="STRING" id="383372.Rcas_0350"/>
<dbReference type="KEGG" id="rca:Rcas_0350"/>
<accession>A7NG95</accession>
<evidence type="ECO:0000256" key="1">
    <source>
        <dbReference type="SAM" id="Phobius"/>
    </source>
</evidence>
<dbReference type="AlphaFoldDB" id="A7NG95"/>
<proteinExistence type="predicted"/>
<evidence type="ECO:0000313" key="2">
    <source>
        <dbReference type="EMBL" id="ABU56482.1"/>
    </source>
</evidence>
<dbReference type="Proteomes" id="UP000000263">
    <property type="component" value="Chromosome"/>
</dbReference>
<keyword evidence="1" id="KW-0812">Transmembrane</keyword>
<evidence type="ECO:0000313" key="3">
    <source>
        <dbReference type="Proteomes" id="UP000000263"/>
    </source>
</evidence>
<gene>
    <name evidence="2" type="ordered locus">Rcas_0350</name>
</gene>
<organism evidence="2 3">
    <name type="scientific">Roseiflexus castenholzii (strain DSM 13941 / HLO8)</name>
    <dbReference type="NCBI Taxonomy" id="383372"/>
    <lineage>
        <taxon>Bacteria</taxon>
        <taxon>Bacillati</taxon>
        <taxon>Chloroflexota</taxon>
        <taxon>Chloroflexia</taxon>
        <taxon>Chloroflexales</taxon>
        <taxon>Roseiflexineae</taxon>
        <taxon>Roseiflexaceae</taxon>
        <taxon>Roseiflexus</taxon>
    </lineage>
</organism>
<dbReference type="HOGENOM" id="CLU_121442_0_0_0"/>
<dbReference type="eggNOG" id="ENOG5034C5Z">
    <property type="taxonomic scope" value="Bacteria"/>
</dbReference>
<protein>
    <submittedName>
        <fullName evidence="2">Uncharacterized protein</fullName>
    </submittedName>
</protein>
<dbReference type="EMBL" id="CP000804">
    <property type="protein sequence ID" value="ABU56482.1"/>
    <property type="molecule type" value="Genomic_DNA"/>
</dbReference>
<dbReference type="OrthoDB" id="161665at2"/>
<reference evidence="2 3" key="1">
    <citation type="submission" date="2007-08" db="EMBL/GenBank/DDBJ databases">
        <title>Complete sequence of Roseiflexus castenholzii DSM 13941.</title>
        <authorList>
            <consortium name="US DOE Joint Genome Institute"/>
            <person name="Copeland A."/>
            <person name="Lucas S."/>
            <person name="Lapidus A."/>
            <person name="Barry K."/>
            <person name="Glavina del Rio T."/>
            <person name="Dalin E."/>
            <person name="Tice H."/>
            <person name="Pitluck S."/>
            <person name="Thompson L.S."/>
            <person name="Brettin T."/>
            <person name="Bruce D."/>
            <person name="Detter J.C."/>
            <person name="Han C."/>
            <person name="Tapia R."/>
            <person name="Schmutz J."/>
            <person name="Larimer F."/>
            <person name="Land M."/>
            <person name="Hauser L."/>
            <person name="Kyrpides N."/>
            <person name="Mikhailova N."/>
            <person name="Bryant D.A."/>
            <person name="Hanada S."/>
            <person name="Tsukatani Y."/>
            <person name="Richardson P."/>
        </authorList>
    </citation>
    <scope>NUCLEOTIDE SEQUENCE [LARGE SCALE GENOMIC DNA]</scope>
    <source>
        <strain evidence="3">DSM 13941 / HLO8</strain>
    </source>
</reference>